<proteinExistence type="inferred from homology"/>
<dbReference type="InterPro" id="IPR033644">
    <property type="entry name" value="Ferrochelatase_C"/>
</dbReference>
<dbReference type="SUPFAM" id="SSF53800">
    <property type="entry name" value="Chelatase"/>
    <property type="match status" value="1"/>
</dbReference>
<evidence type="ECO:0000313" key="12">
    <source>
        <dbReference type="EMBL" id="MEJ8573856.1"/>
    </source>
</evidence>
<name>A0AAW9RVU5_9HYPH</name>
<keyword evidence="6 9" id="KW-0456">Lyase</keyword>
<dbReference type="RefSeq" id="WP_340331556.1">
    <property type="nucleotide sequence ID" value="NZ_JAZHOF010000009.1"/>
</dbReference>
<dbReference type="PROSITE" id="PS00534">
    <property type="entry name" value="FERROCHELATASE"/>
    <property type="match status" value="1"/>
</dbReference>
<dbReference type="InterPro" id="IPR033659">
    <property type="entry name" value="Ferrochelatase_N"/>
</dbReference>
<dbReference type="GO" id="GO:0006783">
    <property type="term" value="P:heme biosynthetic process"/>
    <property type="evidence" value="ECO:0007669"/>
    <property type="project" value="UniProtKB-UniRule"/>
</dbReference>
<evidence type="ECO:0000256" key="11">
    <source>
        <dbReference type="SAM" id="MobiDB-lite"/>
    </source>
</evidence>
<evidence type="ECO:0000256" key="8">
    <source>
        <dbReference type="ARBA" id="ARBA00024536"/>
    </source>
</evidence>
<dbReference type="HAMAP" id="MF_00323">
    <property type="entry name" value="Ferrochelatase"/>
    <property type="match status" value="1"/>
</dbReference>
<dbReference type="GO" id="GO:0004325">
    <property type="term" value="F:ferrochelatase activity"/>
    <property type="evidence" value="ECO:0007669"/>
    <property type="project" value="UniProtKB-UniRule"/>
</dbReference>
<keyword evidence="2 9" id="KW-0963">Cytoplasm</keyword>
<sequence length="354" mass="39859">MLEPDTSRTFAGTPTKLPSGHPSVASGKIGVLLVNLGTPDGTDYWSMRRYLKEFLSDRRVIETSRLIWWPILNLIVLTRRPTSSGKAYDLIWNRELDESPLRTITRSQAEILGERLASAAPNLLVDWAMRYGNPSIPSRLEALQTAGCERILVFPLYPQYAAATTATVNDKAFEALMKMRWQPAVRTVPAYHDDPAYIEALARSLEKHVAELPFEPEVVIASFHGLPKEYLDKGDPYHCHASKTARLLRDALGWDKDRLLLTFQSRFGRAEWLQPYTDKTVERLAREGVRRLAVVTPGFVADCVETLEEIAEQNREIFLEHGGEQFAAIPCLNDSAEGMAVIEAVVRRELGGWI</sequence>
<feature type="binding site" evidence="9">
    <location>
        <position position="305"/>
    </location>
    <ligand>
        <name>Fe(2+)</name>
        <dbReference type="ChEBI" id="CHEBI:29033"/>
    </ligand>
</feature>
<comment type="caution">
    <text evidence="12">The sequence shown here is derived from an EMBL/GenBank/DDBJ whole genome shotgun (WGS) entry which is preliminary data.</text>
</comment>
<evidence type="ECO:0000256" key="2">
    <source>
        <dbReference type="ARBA" id="ARBA00022490"/>
    </source>
</evidence>
<reference evidence="12 13" key="1">
    <citation type="submission" date="2024-02" db="EMBL/GenBank/DDBJ databases">
        <title>Genome analysis and characterization of Microbaculum marinisediminis sp. nov., isolated from marine sediment.</title>
        <authorList>
            <person name="Du Z.-J."/>
            <person name="Ye Y.-Q."/>
            <person name="Zhang Z.-R."/>
            <person name="Yuan S.-M."/>
            <person name="Zhang X.-Y."/>
        </authorList>
    </citation>
    <scope>NUCLEOTIDE SEQUENCE [LARGE SCALE GENOMIC DNA]</scope>
    <source>
        <strain evidence="12 13">SDUM1044001</strain>
    </source>
</reference>
<evidence type="ECO:0000256" key="7">
    <source>
        <dbReference type="ARBA" id="ARBA00023244"/>
    </source>
</evidence>
<protein>
    <recommendedName>
        <fullName evidence="9 10">Ferrochelatase</fullName>
        <ecNumber evidence="9 10">4.98.1.1</ecNumber>
    </recommendedName>
    <alternativeName>
        <fullName evidence="9">Heme synthase</fullName>
    </alternativeName>
    <alternativeName>
        <fullName evidence="9">Protoheme ferro-lyase</fullName>
    </alternativeName>
</protein>
<evidence type="ECO:0000256" key="1">
    <source>
        <dbReference type="ARBA" id="ARBA00007718"/>
    </source>
</evidence>
<comment type="catalytic activity">
    <reaction evidence="8">
        <text>Fe-coproporphyrin III + 2 H(+) = coproporphyrin III + Fe(2+)</text>
        <dbReference type="Rhea" id="RHEA:49572"/>
        <dbReference type="ChEBI" id="CHEBI:15378"/>
        <dbReference type="ChEBI" id="CHEBI:29033"/>
        <dbReference type="ChEBI" id="CHEBI:68438"/>
        <dbReference type="ChEBI" id="CHEBI:131725"/>
        <dbReference type="EC" id="4.99.1.9"/>
    </reaction>
    <physiologicalReaction direction="right-to-left" evidence="8">
        <dbReference type="Rhea" id="RHEA:49574"/>
    </physiologicalReaction>
</comment>
<dbReference type="CDD" id="cd00419">
    <property type="entry name" value="Ferrochelatase_C"/>
    <property type="match status" value="1"/>
</dbReference>
<feature type="region of interest" description="Disordered" evidence="11">
    <location>
        <begin position="1"/>
        <end position="21"/>
    </location>
</feature>
<keyword evidence="4 9" id="KW-0408">Iron</keyword>
<organism evidence="12 13">
    <name type="scientific">Microbaculum marinum</name>
    <dbReference type="NCBI Taxonomy" id="1764581"/>
    <lineage>
        <taxon>Bacteria</taxon>
        <taxon>Pseudomonadati</taxon>
        <taxon>Pseudomonadota</taxon>
        <taxon>Alphaproteobacteria</taxon>
        <taxon>Hyphomicrobiales</taxon>
        <taxon>Tepidamorphaceae</taxon>
        <taxon>Microbaculum</taxon>
    </lineage>
</organism>
<dbReference type="PANTHER" id="PTHR11108:SF1">
    <property type="entry name" value="FERROCHELATASE, MITOCHONDRIAL"/>
    <property type="match status" value="1"/>
</dbReference>
<evidence type="ECO:0000256" key="5">
    <source>
        <dbReference type="ARBA" id="ARBA00023133"/>
    </source>
</evidence>
<dbReference type="GO" id="GO:0046872">
    <property type="term" value="F:metal ion binding"/>
    <property type="evidence" value="ECO:0007669"/>
    <property type="project" value="UniProtKB-KW"/>
</dbReference>
<comment type="subcellular location">
    <subcellularLocation>
        <location evidence="9 10">Cytoplasm</location>
    </subcellularLocation>
</comment>
<comment type="pathway">
    <text evidence="9 10">Porphyrin-containing compound metabolism; protoheme biosynthesis; protoheme from protoporphyrin-IX: step 1/1.</text>
</comment>
<comment type="similarity">
    <text evidence="1 9 10">Belongs to the ferrochelatase family.</text>
</comment>
<keyword evidence="5 9" id="KW-0350">Heme biosynthesis</keyword>
<dbReference type="EC" id="4.98.1.1" evidence="9 10"/>
<comment type="function">
    <text evidence="9 10">Catalyzes the ferrous insertion into protoporphyrin IX.</text>
</comment>
<dbReference type="Gene3D" id="3.40.50.1400">
    <property type="match status" value="2"/>
</dbReference>
<dbReference type="FunFam" id="3.40.50.1400:FF:000002">
    <property type="entry name" value="Ferrochelatase"/>
    <property type="match status" value="1"/>
</dbReference>
<evidence type="ECO:0000256" key="6">
    <source>
        <dbReference type="ARBA" id="ARBA00023239"/>
    </source>
</evidence>
<dbReference type="EMBL" id="JAZHOF010000009">
    <property type="protein sequence ID" value="MEJ8573856.1"/>
    <property type="molecule type" value="Genomic_DNA"/>
</dbReference>
<keyword evidence="7 9" id="KW-0627">Porphyrin biosynthesis</keyword>
<accession>A0AAW9RVU5</accession>
<evidence type="ECO:0000256" key="4">
    <source>
        <dbReference type="ARBA" id="ARBA00023004"/>
    </source>
</evidence>
<dbReference type="NCBIfam" id="TIGR00109">
    <property type="entry name" value="hemH"/>
    <property type="match status" value="1"/>
</dbReference>
<dbReference type="AlphaFoldDB" id="A0AAW9RVU5"/>
<dbReference type="InterPro" id="IPR019772">
    <property type="entry name" value="Ferrochelatase_AS"/>
</dbReference>
<comment type="catalytic activity">
    <reaction evidence="9 10">
        <text>heme b + 2 H(+) = protoporphyrin IX + Fe(2+)</text>
        <dbReference type="Rhea" id="RHEA:22584"/>
        <dbReference type="ChEBI" id="CHEBI:15378"/>
        <dbReference type="ChEBI" id="CHEBI:29033"/>
        <dbReference type="ChEBI" id="CHEBI:57306"/>
        <dbReference type="ChEBI" id="CHEBI:60344"/>
        <dbReference type="EC" id="4.98.1.1"/>
    </reaction>
</comment>
<dbReference type="CDD" id="cd03411">
    <property type="entry name" value="Ferrochelatase_N"/>
    <property type="match status" value="1"/>
</dbReference>
<dbReference type="GO" id="GO:0005737">
    <property type="term" value="C:cytoplasm"/>
    <property type="evidence" value="ECO:0007669"/>
    <property type="project" value="UniProtKB-SubCell"/>
</dbReference>
<evidence type="ECO:0000256" key="3">
    <source>
        <dbReference type="ARBA" id="ARBA00022723"/>
    </source>
</evidence>
<dbReference type="PANTHER" id="PTHR11108">
    <property type="entry name" value="FERROCHELATASE"/>
    <property type="match status" value="1"/>
</dbReference>
<evidence type="ECO:0000256" key="10">
    <source>
        <dbReference type="RuleBase" id="RU000607"/>
    </source>
</evidence>
<dbReference type="Proteomes" id="UP001378188">
    <property type="component" value="Unassembled WGS sequence"/>
</dbReference>
<dbReference type="InterPro" id="IPR001015">
    <property type="entry name" value="Ferrochelatase"/>
</dbReference>
<evidence type="ECO:0000313" key="13">
    <source>
        <dbReference type="Proteomes" id="UP001378188"/>
    </source>
</evidence>
<feature type="binding site" evidence="9">
    <location>
        <position position="224"/>
    </location>
    <ligand>
        <name>Fe(2+)</name>
        <dbReference type="ChEBI" id="CHEBI:29033"/>
    </ligand>
</feature>
<dbReference type="Pfam" id="PF00762">
    <property type="entry name" value="Ferrochelatase"/>
    <property type="match status" value="1"/>
</dbReference>
<keyword evidence="3 9" id="KW-0479">Metal-binding</keyword>
<evidence type="ECO:0000256" key="9">
    <source>
        <dbReference type="HAMAP-Rule" id="MF_00323"/>
    </source>
</evidence>
<keyword evidence="13" id="KW-1185">Reference proteome</keyword>
<gene>
    <name evidence="9 12" type="primary">hemH</name>
    <name evidence="12" type="ORF">V3328_20385</name>
</gene>